<dbReference type="SUPFAM" id="SSF48208">
    <property type="entry name" value="Six-hairpin glycosidases"/>
    <property type="match status" value="1"/>
</dbReference>
<dbReference type="Gene3D" id="1.50.10.10">
    <property type="match status" value="1"/>
</dbReference>
<dbReference type="Proteomes" id="UP000720189">
    <property type="component" value="Unassembled WGS sequence"/>
</dbReference>
<dbReference type="OrthoDB" id="10036721at2759"/>
<proteinExistence type="predicted"/>
<keyword evidence="4" id="KW-0326">Glycosidase</keyword>
<dbReference type="AlphaFoldDB" id="A0A9P9K4V0"/>
<evidence type="ECO:0000259" key="3">
    <source>
        <dbReference type="Pfam" id="PF17390"/>
    </source>
</evidence>
<dbReference type="EMBL" id="JAGMUX010000014">
    <property type="protein sequence ID" value="KAH7240239.1"/>
    <property type="molecule type" value="Genomic_DNA"/>
</dbReference>
<name>A0A9P9K4V0_FUSRE</name>
<keyword evidence="4" id="KW-0378">Hydrolase</keyword>
<organism evidence="4 5">
    <name type="scientific">Fusarium redolens</name>
    <dbReference type="NCBI Taxonomy" id="48865"/>
    <lineage>
        <taxon>Eukaryota</taxon>
        <taxon>Fungi</taxon>
        <taxon>Dikarya</taxon>
        <taxon>Ascomycota</taxon>
        <taxon>Pezizomycotina</taxon>
        <taxon>Sordariomycetes</taxon>
        <taxon>Hypocreomycetidae</taxon>
        <taxon>Hypocreales</taxon>
        <taxon>Nectriaceae</taxon>
        <taxon>Fusarium</taxon>
        <taxon>Fusarium redolens species complex</taxon>
    </lineage>
</organism>
<dbReference type="Pfam" id="PF17389">
    <property type="entry name" value="Bac_rhamnosid6H"/>
    <property type="match status" value="1"/>
</dbReference>
<evidence type="ECO:0000313" key="5">
    <source>
        <dbReference type="Proteomes" id="UP000720189"/>
    </source>
</evidence>
<feature type="signal peptide" evidence="1">
    <location>
        <begin position="1"/>
        <end position="18"/>
    </location>
</feature>
<dbReference type="Gene3D" id="2.60.420.10">
    <property type="entry name" value="Maltose phosphorylase, domain 3"/>
    <property type="match status" value="1"/>
</dbReference>
<gene>
    <name evidence="4" type="ORF">BKA55DRAFT_519303</name>
</gene>
<dbReference type="InterPro" id="IPR035396">
    <property type="entry name" value="Bac_rhamnosid6H"/>
</dbReference>
<evidence type="ECO:0000256" key="1">
    <source>
        <dbReference type="SAM" id="SignalP"/>
    </source>
</evidence>
<dbReference type="InterPro" id="IPR008928">
    <property type="entry name" value="6-hairpin_glycosidase_sf"/>
</dbReference>
<dbReference type="PANTHER" id="PTHR34987">
    <property type="entry name" value="C, PUTATIVE (AFU_ORTHOLOGUE AFUA_3G02880)-RELATED"/>
    <property type="match status" value="1"/>
</dbReference>
<keyword evidence="5" id="KW-1185">Reference proteome</keyword>
<feature type="domain" description="Alpha-L-rhamnosidase six-hairpin glycosidase" evidence="2">
    <location>
        <begin position="361"/>
        <end position="583"/>
    </location>
</feature>
<comment type="caution">
    <text evidence="4">The sequence shown here is derived from an EMBL/GenBank/DDBJ whole genome shotgun (WGS) entry which is preliminary data.</text>
</comment>
<dbReference type="PANTHER" id="PTHR34987:SF4">
    <property type="entry name" value="ALPHA-L-RHAMNOSIDASE C-TERMINAL DOMAIN-CONTAINING PROTEIN"/>
    <property type="match status" value="1"/>
</dbReference>
<dbReference type="InterPro" id="IPR012341">
    <property type="entry name" value="6hp_glycosidase-like_sf"/>
</dbReference>
<protein>
    <submittedName>
        <fullName evidence="4">Six-hairpin glycosidase-like protein</fullName>
    </submittedName>
</protein>
<dbReference type="GO" id="GO:0005975">
    <property type="term" value="P:carbohydrate metabolic process"/>
    <property type="evidence" value="ECO:0007669"/>
    <property type="project" value="InterPro"/>
</dbReference>
<feature type="chain" id="PRO_5040391364" evidence="1">
    <location>
        <begin position="19"/>
        <end position="804"/>
    </location>
</feature>
<dbReference type="GeneID" id="70218284"/>
<keyword evidence="1" id="KW-0732">Signal</keyword>
<accession>A0A9P9K4V0</accession>
<sequence>MLLQATALQLLAVGSALAGPVATASSDKNAVIYGSKGTVSLSSDGKDPGIMILDYGENVEGHPTFEVVSASGDTSAFELTYAESKFAFSNYQSDGPLPLAAAMETYRVNQYNISKRETVTNRLIQGAFRYQKLNLSSHGEIRLRKVGVKPTVHTTALTQLPGGFECSDEDFNRIWLTGARTAQLTEIPKDTIPDFWQVSDEGSLVESSAPQALGSAAAAQLTTYQLGFQVKPVTGEFSFSVLSDTLNEAIVVTCDVKTGKVTATGASKSGSIPSSADAKLGEWISVQAKVNMTEISVLINNKTVLDFSQTSKFYGSFGLGAPLGHSAYFRSLKAATLDGVEIYSNNLTDPSFLKDFFMGTNPADTIVDGSRRDRIAYTGDLDVALGSTYASTYGKSFVEGSLDLLGSYQATPGFFIPTAKIQQEPLKELLDVNITGLIGYSFNFLNALAKNYEVLGDLKFAEKWAPRTTAMLDWAHSQLKNGLFTLDNAAFTGDWNYYDPPQTGASSKFNALYAYSLQQTHTLLKDAGVNTTVYQTRLNNLRKAIHSTLWNDKLQAYVLSNEITTGFAQDANALAILAGIPQSHNISAISLLSTLDKELQLKAGPLAFSNATAKAGFAQKISPYSSAYHLRAAFESDDDVIVRRLLKSLWAPMANPAHANYTNCFWETLDPDGTPGLGLITSLCHGWASGPTAELSRHVLGVQAVEPGYKKWDVKPLTLGLGWAKGRVPTEHGNVEVDWKFKSGLLQMTVRGPKKGNTNGTVYLPRPLPTPLEKSVIKVNGKVVKGDKFTVSSGQKITIKQTQA</sequence>
<evidence type="ECO:0000259" key="2">
    <source>
        <dbReference type="Pfam" id="PF17389"/>
    </source>
</evidence>
<dbReference type="InterPro" id="IPR035398">
    <property type="entry name" value="Bac_rhamnosid_C"/>
</dbReference>
<dbReference type="RefSeq" id="XP_046046033.1">
    <property type="nucleotide sequence ID" value="XM_046188330.1"/>
</dbReference>
<dbReference type="GO" id="GO:0016798">
    <property type="term" value="F:hydrolase activity, acting on glycosyl bonds"/>
    <property type="evidence" value="ECO:0007669"/>
    <property type="project" value="UniProtKB-KW"/>
</dbReference>
<dbReference type="Pfam" id="PF17390">
    <property type="entry name" value="Bac_rhamnosid_C"/>
    <property type="match status" value="1"/>
</dbReference>
<evidence type="ECO:0000313" key="4">
    <source>
        <dbReference type="EMBL" id="KAH7240239.1"/>
    </source>
</evidence>
<dbReference type="Gene3D" id="2.60.120.560">
    <property type="entry name" value="Exo-inulinase, domain 1"/>
    <property type="match status" value="1"/>
</dbReference>
<feature type="domain" description="Alpha-L-rhamnosidase C-terminal" evidence="3">
    <location>
        <begin position="701"/>
        <end position="766"/>
    </location>
</feature>
<reference evidence="4" key="1">
    <citation type="journal article" date="2021" name="Nat. Commun.">
        <title>Genetic determinants of endophytism in the Arabidopsis root mycobiome.</title>
        <authorList>
            <person name="Mesny F."/>
            <person name="Miyauchi S."/>
            <person name="Thiergart T."/>
            <person name="Pickel B."/>
            <person name="Atanasova L."/>
            <person name="Karlsson M."/>
            <person name="Huettel B."/>
            <person name="Barry K.W."/>
            <person name="Haridas S."/>
            <person name="Chen C."/>
            <person name="Bauer D."/>
            <person name="Andreopoulos W."/>
            <person name="Pangilinan J."/>
            <person name="LaButti K."/>
            <person name="Riley R."/>
            <person name="Lipzen A."/>
            <person name="Clum A."/>
            <person name="Drula E."/>
            <person name="Henrissat B."/>
            <person name="Kohler A."/>
            <person name="Grigoriev I.V."/>
            <person name="Martin F.M."/>
            <person name="Hacquard S."/>
        </authorList>
    </citation>
    <scope>NUCLEOTIDE SEQUENCE</scope>
    <source>
        <strain evidence="4">MPI-CAGE-AT-0023</strain>
    </source>
</reference>